<accession>A0A1C4UJI4</accession>
<organism evidence="1 2">
    <name type="scientific">Micromonospora viridifaciens</name>
    <dbReference type="NCBI Taxonomy" id="1881"/>
    <lineage>
        <taxon>Bacteria</taxon>
        <taxon>Bacillati</taxon>
        <taxon>Actinomycetota</taxon>
        <taxon>Actinomycetes</taxon>
        <taxon>Micromonosporales</taxon>
        <taxon>Micromonosporaceae</taxon>
        <taxon>Micromonospora</taxon>
    </lineage>
</organism>
<dbReference type="OrthoDB" id="9886257at2"/>
<dbReference type="RefSeq" id="WP_157744319.1">
    <property type="nucleotide sequence ID" value="NZ_LT607411.1"/>
</dbReference>
<proteinExistence type="predicted"/>
<evidence type="ECO:0008006" key="3">
    <source>
        <dbReference type="Google" id="ProtNLM"/>
    </source>
</evidence>
<evidence type="ECO:0000313" key="2">
    <source>
        <dbReference type="Proteomes" id="UP000198242"/>
    </source>
</evidence>
<dbReference type="Proteomes" id="UP000198242">
    <property type="component" value="Chromosome I"/>
</dbReference>
<keyword evidence="2" id="KW-1185">Reference proteome</keyword>
<reference evidence="2" key="1">
    <citation type="submission" date="2016-06" db="EMBL/GenBank/DDBJ databases">
        <authorList>
            <person name="Varghese N."/>
            <person name="Submissions Spin"/>
        </authorList>
    </citation>
    <scope>NUCLEOTIDE SEQUENCE [LARGE SCALE GENOMIC DNA]</scope>
    <source>
        <strain evidence="2">DSM 43909</strain>
    </source>
</reference>
<dbReference type="AlphaFoldDB" id="A0A1C4UJI4"/>
<dbReference type="EMBL" id="LT607411">
    <property type="protein sequence ID" value="SCE71840.1"/>
    <property type="molecule type" value="Genomic_DNA"/>
</dbReference>
<name>A0A1C4UJI4_MICVI</name>
<gene>
    <name evidence="1" type="ORF">GA0074695_0554</name>
</gene>
<sequence length="53" mass="5527">MDPKTLIISLAVGTVATWASGKIMKELRIPAYAAPLVGTAATMAVNSAAKRLR</sequence>
<evidence type="ECO:0000313" key="1">
    <source>
        <dbReference type="EMBL" id="SCE71840.1"/>
    </source>
</evidence>
<protein>
    <recommendedName>
        <fullName evidence="3">XapX domain-containing protein</fullName>
    </recommendedName>
</protein>